<evidence type="ECO:0000313" key="2">
    <source>
        <dbReference type="EMBL" id="WVZ51633.1"/>
    </source>
</evidence>
<gene>
    <name evidence="2" type="ORF">U9M48_002757</name>
</gene>
<dbReference type="InterPro" id="IPR000477">
    <property type="entry name" value="RT_dom"/>
</dbReference>
<evidence type="ECO:0000313" key="3">
    <source>
        <dbReference type="Proteomes" id="UP001341281"/>
    </source>
</evidence>
<evidence type="ECO:0000259" key="1">
    <source>
        <dbReference type="Pfam" id="PF00078"/>
    </source>
</evidence>
<dbReference type="InterPro" id="IPR043502">
    <property type="entry name" value="DNA/RNA_pol_sf"/>
</dbReference>
<sequence>MLMFRDLSKGDLPLFILNFGVITLSPKVQEANLIQQYRPICLLNVSFKIFTKVATIRLNSVTNHVVNPSQTAFMKGRNILEGVFILHETVHELHRKKQNGVILKIDFEKAYNKTFRIKGFSLKWIKWLQTFLSGGSVAVNVNEEGDHLSPLLFNMVAAMLTTLIKRAKLDGKIRDHNLEMARNMKLLLCAFEQLFELKINFNKSELYCFSNARDALNQYMERSLAARMENSLSAI</sequence>
<dbReference type="Proteomes" id="UP001341281">
    <property type="component" value="Chromosome 01"/>
</dbReference>
<dbReference type="Pfam" id="PF00078">
    <property type="entry name" value="RVT_1"/>
    <property type="match status" value="1"/>
</dbReference>
<dbReference type="EMBL" id="CP144745">
    <property type="protein sequence ID" value="WVZ51633.1"/>
    <property type="molecule type" value="Genomic_DNA"/>
</dbReference>
<name>A0AAQ3SK35_PASNO</name>
<dbReference type="SUPFAM" id="SSF56672">
    <property type="entry name" value="DNA/RNA polymerases"/>
    <property type="match status" value="1"/>
</dbReference>
<reference evidence="2 3" key="1">
    <citation type="submission" date="2024-02" db="EMBL/GenBank/DDBJ databases">
        <title>High-quality chromosome-scale genome assembly of Pensacola bahiagrass (Paspalum notatum Flugge var. saurae).</title>
        <authorList>
            <person name="Vega J.M."/>
            <person name="Podio M."/>
            <person name="Orjuela J."/>
            <person name="Siena L.A."/>
            <person name="Pessino S.C."/>
            <person name="Combes M.C."/>
            <person name="Mariac C."/>
            <person name="Albertini E."/>
            <person name="Pupilli F."/>
            <person name="Ortiz J.P.A."/>
            <person name="Leblanc O."/>
        </authorList>
    </citation>
    <scope>NUCLEOTIDE SEQUENCE [LARGE SCALE GENOMIC DNA]</scope>
    <source>
        <strain evidence="2">R1</strain>
        <tissue evidence="2">Leaf</tissue>
    </source>
</reference>
<proteinExistence type="predicted"/>
<dbReference type="AlphaFoldDB" id="A0AAQ3SK35"/>
<organism evidence="2 3">
    <name type="scientific">Paspalum notatum var. saurae</name>
    <dbReference type="NCBI Taxonomy" id="547442"/>
    <lineage>
        <taxon>Eukaryota</taxon>
        <taxon>Viridiplantae</taxon>
        <taxon>Streptophyta</taxon>
        <taxon>Embryophyta</taxon>
        <taxon>Tracheophyta</taxon>
        <taxon>Spermatophyta</taxon>
        <taxon>Magnoliopsida</taxon>
        <taxon>Liliopsida</taxon>
        <taxon>Poales</taxon>
        <taxon>Poaceae</taxon>
        <taxon>PACMAD clade</taxon>
        <taxon>Panicoideae</taxon>
        <taxon>Andropogonodae</taxon>
        <taxon>Paspaleae</taxon>
        <taxon>Paspalinae</taxon>
        <taxon>Paspalum</taxon>
    </lineage>
</organism>
<dbReference type="CDD" id="cd01650">
    <property type="entry name" value="RT_nLTR_like"/>
    <property type="match status" value="1"/>
</dbReference>
<protein>
    <recommendedName>
        <fullName evidence="1">Reverse transcriptase domain-containing protein</fullName>
    </recommendedName>
</protein>
<keyword evidence="3" id="KW-1185">Reference proteome</keyword>
<accession>A0AAQ3SK35</accession>
<feature type="domain" description="Reverse transcriptase" evidence="1">
    <location>
        <begin position="34"/>
        <end position="166"/>
    </location>
</feature>
<dbReference type="PANTHER" id="PTHR19446">
    <property type="entry name" value="REVERSE TRANSCRIPTASES"/>
    <property type="match status" value="1"/>
</dbReference>